<dbReference type="GeneID" id="35603128"/>
<dbReference type="InterPro" id="IPR036047">
    <property type="entry name" value="F-box-like_dom_sf"/>
</dbReference>
<dbReference type="CDD" id="cd09917">
    <property type="entry name" value="F-box_SF"/>
    <property type="match status" value="1"/>
</dbReference>
<sequence length="721" mass="81004">MSAPMSTSTFGTIPPPILLTPSPPRDHLSGLPSELHDLIFRYLDLCDIAHLHQASRTFPIDWINVTRDQQDNIINNTKFCDKLRSDVRNSRNPRKLKPLPTSSLPQDRTYAELLKDPTQPRDLVRIEKQEHLAALRDGLLFKSNAFRNDRDAPLSESKERLGLREDNSDTYVQLINQATSERERVGFESQRIRDERTRMKAQADRLGEVIYKLFKDPLFLPRTCRNCLVHTVKTGPGVAYDKVFGVVHCGPCGDKRLSINHILTGHLYGDLISLVVISGVLGEVQRINRRVHLDTAWVKQFTTQDWVGFQWISKDFTEIFAQCFAGVTFAVLRDRPMPLPLDGVGYGGQEAADKFNICSTAATLATQWYTQGAQQSSPQGQFYHNIQPDLSLRCIFWLRVDLSGAERVIEIYKCMASYYEKLPGQYPNKILLGEDVYIRKFATHFWHEQLFKETEKMLVDVLIVHLKLPADLFDPTMPIISLPDANRVVYDYFGCTLSQMACAMLSLQNTSVDIPFVAVVRRAVKIIIDQIDDNDMVFLIASLAVLGDELPSRIFGPPPTHVPLRYWMFRQNIPRDEPYAWTPSMAAIAAGFNHEAYPSAIWYEVAARTAPMPILLASYPECPATESSQLEPLVLDFTPSTSQGSFFTSTQFPLPQDATTTIGANLSTAVFGNSTILSSAINTNGLNASGANLGADGYQVAFDDPMDLDEYDDMAQHLNGV</sequence>
<dbReference type="PROSITE" id="PS50181">
    <property type="entry name" value="FBOX"/>
    <property type="match status" value="1"/>
</dbReference>
<dbReference type="SUPFAM" id="SSF81383">
    <property type="entry name" value="F-box domain"/>
    <property type="match status" value="1"/>
</dbReference>
<protein>
    <recommendedName>
        <fullName evidence="2">F-box domain-containing protein</fullName>
    </recommendedName>
</protein>
<dbReference type="RefSeq" id="XP_023629047.1">
    <property type="nucleotide sequence ID" value="XM_023773279.1"/>
</dbReference>
<feature type="region of interest" description="Disordered" evidence="1">
    <location>
        <begin position="84"/>
        <end position="104"/>
    </location>
</feature>
<dbReference type="EMBL" id="FJUY01000013">
    <property type="protein sequence ID" value="CZT22158.1"/>
    <property type="molecule type" value="Genomic_DNA"/>
</dbReference>
<organism evidence="3 4">
    <name type="scientific">Ramularia collo-cygni</name>
    <dbReference type="NCBI Taxonomy" id="112498"/>
    <lineage>
        <taxon>Eukaryota</taxon>
        <taxon>Fungi</taxon>
        <taxon>Dikarya</taxon>
        <taxon>Ascomycota</taxon>
        <taxon>Pezizomycotina</taxon>
        <taxon>Dothideomycetes</taxon>
        <taxon>Dothideomycetidae</taxon>
        <taxon>Mycosphaerellales</taxon>
        <taxon>Mycosphaerellaceae</taxon>
        <taxon>Ramularia</taxon>
    </lineage>
</organism>
<feature type="domain" description="F-box" evidence="2">
    <location>
        <begin position="25"/>
        <end position="77"/>
    </location>
</feature>
<reference evidence="3 4" key="1">
    <citation type="submission" date="2016-03" db="EMBL/GenBank/DDBJ databases">
        <authorList>
            <person name="Ploux O."/>
        </authorList>
    </citation>
    <scope>NUCLEOTIDE SEQUENCE [LARGE SCALE GENOMIC DNA]</scope>
    <source>
        <strain evidence="3 4">URUG2</strain>
    </source>
</reference>
<name>A0A2D3V2W1_9PEZI</name>
<gene>
    <name evidence="3" type="ORF">RCC_08027</name>
</gene>
<feature type="compositionally biased region" description="Polar residues" evidence="1">
    <location>
        <begin position="1"/>
        <end position="11"/>
    </location>
</feature>
<accession>A0A2D3V2W1</accession>
<keyword evidence="4" id="KW-1185">Reference proteome</keyword>
<evidence type="ECO:0000313" key="4">
    <source>
        <dbReference type="Proteomes" id="UP000225277"/>
    </source>
</evidence>
<dbReference type="Proteomes" id="UP000225277">
    <property type="component" value="Unassembled WGS sequence"/>
</dbReference>
<dbReference type="InterPro" id="IPR001810">
    <property type="entry name" value="F-box_dom"/>
</dbReference>
<evidence type="ECO:0000259" key="2">
    <source>
        <dbReference type="PROSITE" id="PS50181"/>
    </source>
</evidence>
<feature type="region of interest" description="Disordered" evidence="1">
    <location>
        <begin position="1"/>
        <end position="21"/>
    </location>
</feature>
<evidence type="ECO:0000313" key="3">
    <source>
        <dbReference type="EMBL" id="CZT22158.1"/>
    </source>
</evidence>
<evidence type="ECO:0000256" key="1">
    <source>
        <dbReference type="SAM" id="MobiDB-lite"/>
    </source>
</evidence>
<proteinExistence type="predicted"/>
<dbReference type="AlphaFoldDB" id="A0A2D3V2W1"/>